<dbReference type="STRING" id="593133.SAMN04488006_0377"/>
<feature type="transmembrane region" description="Helical" evidence="1">
    <location>
        <begin position="12"/>
        <end position="35"/>
    </location>
</feature>
<feature type="transmembrane region" description="Helical" evidence="1">
    <location>
        <begin position="47"/>
        <end position="71"/>
    </location>
</feature>
<sequence>MKKIVLKSAFLIPTFIFAIFLIMTIIGCTSCLFGFDHDYYSCAYCNIFKGITIISIIAYLTILYLDIKLVYKKNSFNKPK</sequence>
<gene>
    <name evidence="2" type="ORF">SAMN04488006_0377</name>
</gene>
<organism evidence="2 3">
    <name type="scientific">Lutibacter maritimus</name>
    <dbReference type="NCBI Taxonomy" id="593133"/>
    <lineage>
        <taxon>Bacteria</taxon>
        <taxon>Pseudomonadati</taxon>
        <taxon>Bacteroidota</taxon>
        <taxon>Flavobacteriia</taxon>
        <taxon>Flavobacteriales</taxon>
        <taxon>Flavobacteriaceae</taxon>
        <taxon>Lutibacter</taxon>
    </lineage>
</organism>
<name>A0A1I6NPZ0_9FLAO</name>
<dbReference type="Proteomes" id="UP000199312">
    <property type="component" value="Unassembled WGS sequence"/>
</dbReference>
<keyword evidence="1" id="KW-0472">Membrane</keyword>
<keyword evidence="1" id="KW-0812">Transmembrane</keyword>
<evidence type="ECO:0000313" key="2">
    <source>
        <dbReference type="EMBL" id="SFS30052.1"/>
    </source>
</evidence>
<evidence type="ECO:0000313" key="3">
    <source>
        <dbReference type="Proteomes" id="UP000199312"/>
    </source>
</evidence>
<reference evidence="3" key="1">
    <citation type="submission" date="2016-10" db="EMBL/GenBank/DDBJ databases">
        <authorList>
            <person name="Varghese N."/>
            <person name="Submissions S."/>
        </authorList>
    </citation>
    <scope>NUCLEOTIDE SEQUENCE [LARGE SCALE GENOMIC DNA]</scope>
    <source>
        <strain evidence="3">DSM 24450</strain>
    </source>
</reference>
<dbReference type="PROSITE" id="PS51257">
    <property type="entry name" value="PROKAR_LIPOPROTEIN"/>
    <property type="match status" value="1"/>
</dbReference>
<dbReference type="EMBL" id="FOZP01000001">
    <property type="protein sequence ID" value="SFS30052.1"/>
    <property type="molecule type" value="Genomic_DNA"/>
</dbReference>
<protein>
    <submittedName>
        <fullName evidence="2">Uncharacterized protein</fullName>
    </submittedName>
</protein>
<proteinExistence type="predicted"/>
<accession>A0A1I6NPZ0</accession>
<evidence type="ECO:0000256" key="1">
    <source>
        <dbReference type="SAM" id="Phobius"/>
    </source>
</evidence>
<dbReference type="RefSeq" id="WP_090221936.1">
    <property type="nucleotide sequence ID" value="NZ_FOZP01000001.1"/>
</dbReference>
<keyword evidence="1" id="KW-1133">Transmembrane helix</keyword>
<keyword evidence="3" id="KW-1185">Reference proteome</keyword>
<dbReference type="AlphaFoldDB" id="A0A1I6NPZ0"/>